<evidence type="ECO:0000256" key="4">
    <source>
        <dbReference type="ARBA" id="ARBA00023242"/>
    </source>
</evidence>
<dbReference type="GO" id="GO:0005634">
    <property type="term" value="C:nucleus"/>
    <property type="evidence" value="ECO:0007669"/>
    <property type="project" value="UniProtKB-SubCell"/>
</dbReference>
<organism evidence="7 8">
    <name type="scientific">Rhizoctonia solani</name>
    <dbReference type="NCBI Taxonomy" id="456999"/>
    <lineage>
        <taxon>Eukaryota</taxon>
        <taxon>Fungi</taxon>
        <taxon>Dikarya</taxon>
        <taxon>Basidiomycota</taxon>
        <taxon>Agaricomycotina</taxon>
        <taxon>Agaricomycetes</taxon>
        <taxon>Cantharellales</taxon>
        <taxon>Ceratobasidiaceae</taxon>
        <taxon>Rhizoctonia</taxon>
    </lineage>
</organism>
<evidence type="ECO:0000256" key="3">
    <source>
        <dbReference type="ARBA" id="ARBA00023163"/>
    </source>
</evidence>
<dbReference type="GO" id="GO:0000124">
    <property type="term" value="C:SAGA complex"/>
    <property type="evidence" value="ECO:0007669"/>
    <property type="project" value="InterPro"/>
</dbReference>
<dbReference type="EMBL" id="JACYCF010000027">
    <property type="protein sequence ID" value="KAF8749541.1"/>
    <property type="molecule type" value="Genomic_DNA"/>
</dbReference>
<dbReference type="Proteomes" id="UP000614334">
    <property type="component" value="Unassembled WGS sequence"/>
</dbReference>
<comment type="caution">
    <text evidence="7">The sequence shown here is derived from an EMBL/GenBank/DDBJ whole genome shotgun (WGS) entry which is preliminary data.</text>
</comment>
<proteinExistence type="predicted"/>
<name>A0A8H7I2K3_9AGAM</name>
<dbReference type="Pfam" id="PF07039">
    <property type="entry name" value="SGF29_Tudor"/>
    <property type="match status" value="1"/>
</dbReference>
<dbReference type="CDD" id="cd20394">
    <property type="entry name" value="Tudor_SGF29_rpt2"/>
    <property type="match status" value="1"/>
</dbReference>
<dbReference type="PANTHER" id="PTHR21539:SF0">
    <property type="entry name" value="SAGA-ASSOCIATED FACTOR 29"/>
    <property type="match status" value="1"/>
</dbReference>
<accession>A0A8H7I2K3</accession>
<dbReference type="SUPFAM" id="SSF53098">
    <property type="entry name" value="Ribonuclease H-like"/>
    <property type="match status" value="1"/>
</dbReference>
<dbReference type="GO" id="GO:0046983">
    <property type="term" value="F:protein dimerization activity"/>
    <property type="evidence" value="ECO:0007669"/>
    <property type="project" value="InterPro"/>
</dbReference>
<keyword evidence="2" id="KW-0805">Transcription regulation</keyword>
<protein>
    <recommendedName>
        <fullName evidence="6">SGF29 C-terminal domain-containing protein</fullName>
    </recommendedName>
</protein>
<dbReference type="AlphaFoldDB" id="A0A8H7I2K3"/>
<dbReference type="Gene3D" id="2.30.30.140">
    <property type="match status" value="1"/>
</dbReference>
<dbReference type="InterPro" id="IPR047288">
    <property type="entry name" value="Tudor_SGF29_rpt1"/>
</dbReference>
<feature type="region of interest" description="Disordered" evidence="5">
    <location>
        <begin position="875"/>
        <end position="935"/>
    </location>
</feature>
<comment type="subcellular location">
    <subcellularLocation>
        <location evidence="1">Nucleus</location>
    </subcellularLocation>
</comment>
<feature type="domain" description="SGF29 C-terminal" evidence="6">
    <location>
        <begin position="936"/>
        <end position="1085"/>
    </location>
</feature>
<dbReference type="InterPro" id="IPR037802">
    <property type="entry name" value="SGF29"/>
</dbReference>
<dbReference type="InterPro" id="IPR010750">
    <property type="entry name" value="SGF29_tudor-like_dom"/>
</dbReference>
<reference evidence="7" key="1">
    <citation type="submission" date="2020-09" db="EMBL/GenBank/DDBJ databases">
        <title>Comparative genome analyses of four rice-infecting Rhizoctonia solani isolates reveal extensive enrichment of homogalacturonan modification genes.</title>
        <authorList>
            <person name="Lee D.-Y."/>
            <person name="Jeon J."/>
            <person name="Kim K.-T."/>
            <person name="Cheong K."/>
            <person name="Song H."/>
            <person name="Choi G."/>
            <person name="Ko J."/>
            <person name="Opiyo S.O."/>
            <person name="Zuo S."/>
            <person name="Madhav S."/>
            <person name="Lee Y.-H."/>
            <person name="Wang G.-L."/>
        </authorList>
    </citation>
    <scope>NUCLEOTIDE SEQUENCE</scope>
    <source>
        <strain evidence="7">AG1-IA B2</strain>
    </source>
</reference>
<dbReference type="InterPro" id="IPR008906">
    <property type="entry name" value="HATC_C_dom"/>
</dbReference>
<dbReference type="Pfam" id="PF05699">
    <property type="entry name" value="Dimer_Tnp_hAT"/>
    <property type="match status" value="1"/>
</dbReference>
<dbReference type="PANTHER" id="PTHR21539">
    <property type="entry name" value="SAGA-ASSOCIATED FACTOR 29"/>
    <property type="match status" value="1"/>
</dbReference>
<keyword evidence="3" id="KW-0804">Transcription</keyword>
<evidence type="ECO:0000256" key="5">
    <source>
        <dbReference type="SAM" id="MobiDB-lite"/>
    </source>
</evidence>
<evidence type="ECO:0000256" key="1">
    <source>
        <dbReference type="ARBA" id="ARBA00004123"/>
    </source>
</evidence>
<evidence type="ECO:0000313" key="7">
    <source>
        <dbReference type="EMBL" id="KAF8749541.1"/>
    </source>
</evidence>
<keyword evidence="4" id="KW-0539">Nucleus</keyword>
<dbReference type="PROSITE" id="PS51518">
    <property type="entry name" value="SGF29_C"/>
    <property type="match status" value="1"/>
</dbReference>
<dbReference type="CDD" id="cd20393">
    <property type="entry name" value="Tudor_SGF29_rpt1"/>
    <property type="match status" value="1"/>
</dbReference>
<gene>
    <name evidence="7" type="ORF">RHS01_10018</name>
</gene>
<dbReference type="InterPro" id="IPR047287">
    <property type="entry name" value="Tudor_SGF29_rpt2"/>
</dbReference>
<evidence type="ECO:0000259" key="6">
    <source>
        <dbReference type="PROSITE" id="PS51518"/>
    </source>
</evidence>
<feature type="compositionally biased region" description="Low complexity" evidence="5">
    <location>
        <begin position="897"/>
        <end position="920"/>
    </location>
</feature>
<evidence type="ECO:0000256" key="2">
    <source>
        <dbReference type="ARBA" id="ARBA00023015"/>
    </source>
</evidence>
<evidence type="ECO:0000313" key="8">
    <source>
        <dbReference type="Proteomes" id="UP000614334"/>
    </source>
</evidence>
<dbReference type="InterPro" id="IPR012337">
    <property type="entry name" value="RNaseH-like_sf"/>
</dbReference>
<feature type="compositionally biased region" description="Basic and acidic residues" evidence="5">
    <location>
        <begin position="879"/>
        <end position="889"/>
    </location>
</feature>
<sequence>MPASLWHWQYFQTRPHNLKSPGDRDHYNGGIYANTWCRTCIASCISVMEQEDQKALEEGVISEVRPQNELLRQALSLVRPIPGRREAFEAHIRSCERIPPEAKDRLASERMRTHSLTPNTENHSKLSPHPAPATIYNLLSKEQQDEFNFDLCKLWIANGFAWHAINAPETYKFFQKWLPGATLPDRHKLSGPILRTQLEAANTSMHNAISGRLATGMSDGWKNVRRNALIASMLSVDYKTYTVRVHDLSAQHKTAENHLKLVLSDIDKTEKEHNVRVIAWVSDAGGDSRAMRVRLHRLRLTFWYLTAGHTSLTSRLVDTADDAINIIKWMLNHSYLLGLFRQEQARDGRKPRSLALPVLTRWTSHFLSFRSLLSESRSLRALAARNPEEFRASAGRTPELVQQAETVLKNIDDPEFWLRLNELKLYLEPLAIAANVSQAATTRLDHILVELGRLYYTFSNLGFNPKIRECVLESLERRWGKADQDPFILAVFLNPFIRARLFSRKNTSLNRSALYGIVKRVFRRVFCKENDLELYEAFLDYYDSRNEFHPDRWDYEEQRAMHERAGKPLNMIHVWSGLLAYETPNSGRHQLAHLAIHVLSIVANSAGCERLFSEMGHIHTKRRNRLGYQKVFDTAVVRMDLKRKHADEGRTRSRLKRQFGSPALDSVVSGAGAKRNNQPDELAESIGDVDAIEEELVTPSVRSLITQLRQDVLDDEDPLDDEPDEPPVATLPKKVRLFFGTQFPIPLRDLFDYSRNTESEVHGLDFFKSNGLNNLDAELELYGLFPTTFPLGFTNTDDGELARTERLLQYQVWTRTQAQLQKFMTARAEDNTVEKVTKINRYISKFPPNEDMIKSAEMLDQYKTLKAKLSEGLESTRAAAEKETKGEFKRTKRIRLSSPALNAHSPSPAPSSHPSASSHPRITVRLPTRSTEREKNGIPLREGRRVAFRPPKTEQWILGLVKRQFMESGKQMYEIQDADTEEPGPPFMTDIRSLIPLPDPDAPVGSAAHISSYPEFSKGTEVMAIYESTTSFYRAVVVAGPKDPWQGGRTVKKEPQYKLQFEDDEGRVQSIPAFDVVEWPGSGRSGSGSHN</sequence>